<dbReference type="Gene3D" id="3.40.30.10">
    <property type="entry name" value="Glutaredoxin"/>
    <property type="match status" value="1"/>
</dbReference>
<reference evidence="6 7" key="1">
    <citation type="submission" date="2020-08" db="EMBL/GenBank/DDBJ databases">
        <title>Functional genomics of gut bacteria from endangered species of beetles.</title>
        <authorList>
            <person name="Carlos-Shanley C."/>
        </authorList>
    </citation>
    <scope>NUCLEOTIDE SEQUENCE [LARGE SCALE GENOMIC DNA]</scope>
    <source>
        <strain evidence="6 7">S00070</strain>
    </source>
</reference>
<dbReference type="PROSITE" id="PS51257">
    <property type="entry name" value="PROKAR_LIPOPROTEIN"/>
    <property type="match status" value="1"/>
</dbReference>
<evidence type="ECO:0000313" key="6">
    <source>
        <dbReference type="EMBL" id="MBB6001730.1"/>
    </source>
</evidence>
<feature type="disulfide bond" description="Redox-active" evidence="4">
    <location>
        <begin position="86"/>
        <end position="90"/>
    </location>
</feature>
<evidence type="ECO:0000259" key="5">
    <source>
        <dbReference type="PROSITE" id="PS51352"/>
    </source>
</evidence>
<proteinExistence type="inferred from homology"/>
<dbReference type="SUPFAM" id="SSF52833">
    <property type="entry name" value="Thioredoxin-like"/>
    <property type="match status" value="1"/>
</dbReference>
<dbReference type="RefSeq" id="WP_184129372.1">
    <property type="nucleotide sequence ID" value="NZ_JACHKT010000002.1"/>
</dbReference>
<accession>A0A841EN47</accession>
<dbReference type="PROSITE" id="PS51352">
    <property type="entry name" value="THIOREDOXIN_2"/>
    <property type="match status" value="1"/>
</dbReference>
<dbReference type="GO" id="GO:0046872">
    <property type="term" value="F:metal ion binding"/>
    <property type="evidence" value="ECO:0007669"/>
    <property type="project" value="UniProtKB-KW"/>
</dbReference>
<dbReference type="PANTHER" id="PTHR12151:SF25">
    <property type="entry name" value="LINALOOL DEHYDRATASE_ISOMERASE DOMAIN-CONTAINING PROTEIN"/>
    <property type="match status" value="1"/>
</dbReference>
<comment type="similarity">
    <text evidence="1">Belongs to the SCO1/2 family.</text>
</comment>
<name>A0A841EN47_9BACT</name>
<feature type="binding site" evidence="3">
    <location>
        <position position="175"/>
    </location>
    <ligand>
        <name>Cu cation</name>
        <dbReference type="ChEBI" id="CHEBI:23378"/>
    </ligand>
</feature>
<feature type="binding site" evidence="3">
    <location>
        <position position="90"/>
    </location>
    <ligand>
        <name>Cu cation</name>
        <dbReference type="ChEBI" id="CHEBI:23378"/>
    </ligand>
</feature>
<evidence type="ECO:0000256" key="2">
    <source>
        <dbReference type="ARBA" id="ARBA00023008"/>
    </source>
</evidence>
<dbReference type="PANTHER" id="PTHR12151">
    <property type="entry name" value="ELECTRON TRANSPORT PROTIN SCO1/SENC FAMILY MEMBER"/>
    <property type="match status" value="1"/>
</dbReference>
<organism evidence="6 7">
    <name type="scientific">Arcicella rosea</name>
    <dbReference type="NCBI Taxonomy" id="502909"/>
    <lineage>
        <taxon>Bacteria</taxon>
        <taxon>Pseudomonadati</taxon>
        <taxon>Bacteroidota</taxon>
        <taxon>Cytophagia</taxon>
        <taxon>Cytophagales</taxon>
        <taxon>Flectobacillaceae</taxon>
        <taxon>Arcicella</taxon>
    </lineage>
</organism>
<evidence type="ECO:0000256" key="3">
    <source>
        <dbReference type="PIRSR" id="PIRSR603782-1"/>
    </source>
</evidence>
<evidence type="ECO:0000256" key="4">
    <source>
        <dbReference type="PIRSR" id="PIRSR603782-2"/>
    </source>
</evidence>
<comment type="caution">
    <text evidence="6">The sequence shown here is derived from an EMBL/GenBank/DDBJ whole genome shotgun (WGS) entry which is preliminary data.</text>
</comment>
<sequence>MKRNIVQCLSLIFLLNIVLGCSQVPKELPYLGNKETVEKMIDGKMVVDTIYHKIPDFEFISQDSVKITQEFVKGKIYIADFFFTTCPTICPKMKTQMLRIYEKYKDNPNIILLSHSIDPRHDTPAVLKEFRSNLGIKGNAWQMVTGDKAKIFEIGQKSYMVSAADDPTQPGGVVHSGAFILVDKNRHIRGIYDGTVPAKVDNLMEDMEILLNESSSNNK</sequence>
<keyword evidence="7" id="KW-1185">Reference proteome</keyword>
<keyword evidence="3" id="KW-0479">Metal-binding</keyword>
<dbReference type="Pfam" id="PF02630">
    <property type="entry name" value="SCO1-SenC"/>
    <property type="match status" value="1"/>
</dbReference>
<dbReference type="EMBL" id="JACHKT010000002">
    <property type="protein sequence ID" value="MBB6001730.1"/>
    <property type="molecule type" value="Genomic_DNA"/>
</dbReference>
<dbReference type="CDD" id="cd02968">
    <property type="entry name" value="SCO"/>
    <property type="match status" value="1"/>
</dbReference>
<feature type="binding site" evidence="3">
    <location>
        <position position="86"/>
    </location>
    <ligand>
        <name>Cu cation</name>
        <dbReference type="ChEBI" id="CHEBI:23378"/>
    </ligand>
</feature>
<feature type="domain" description="Thioredoxin" evidence="5">
    <location>
        <begin position="48"/>
        <end position="212"/>
    </location>
</feature>
<dbReference type="Proteomes" id="UP000524404">
    <property type="component" value="Unassembled WGS sequence"/>
</dbReference>
<dbReference type="AlphaFoldDB" id="A0A841EN47"/>
<protein>
    <submittedName>
        <fullName evidence="6">Protein SCO1/2</fullName>
    </submittedName>
</protein>
<dbReference type="InterPro" id="IPR036249">
    <property type="entry name" value="Thioredoxin-like_sf"/>
</dbReference>
<dbReference type="InterPro" id="IPR013766">
    <property type="entry name" value="Thioredoxin_domain"/>
</dbReference>
<gene>
    <name evidence="6" type="ORF">HNP25_000370</name>
</gene>
<keyword evidence="2 3" id="KW-0186">Copper</keyword>
<dbReference type="InterPro" id="IPR003782">
    <property type="entry name" value="SCO1/SenC"/>
</dbReference>
<evidence type="ECO:0000256" key="1">
    <source>
        <dbReference type="ARBA" id="ARBA00010996"/>
    </source>
</evidence>
<evidence type="ECO:0000313" key="7">
    <source>
        <dbReference type="Proteomes" id="UP000524404"/>
    </source>
</evidence>
<keyword evidence="4" id="KW-1015">Disulfide bond</keyword>